<dbReference type="PANTHER" id="PTHR34203">
    <property type="entry name" value="METHYLTRANSFERASE, FKBM FAMILY PROTEIN"/>
    <property type="match status" value="1"/>
</dbReference>
<dbReference type="InterPro" id="IPR006342">
    <property type="entry name" value="FkbM_mtfrase"/>
</dbReference>
<sequence>MKQALLNSILGHIALSARDRFDLLRALLRNPESAGTIVNDWIAFSLVTKLCLPGKIFVDVGAHIGSVISEVHRNDKRVQIVAIEAIPEKAERLRRTFPFARIHQCAVGESRGKVSFFVHTLRSGYSSLSRPPEGDGAIQEIITPMDTLDNLISSPDVDVIKIDVEGAELGVIRGGKRVLSDCRPLVMFESAPSGVGSLGYTKDALWRQLDELGYQIFVPNRLAHDGDGLSLECFLDSHVYPRRTTNYFAVPEERRIEIRDRARLIRGIRPG</sequence>
<dbReference type="GO" id="GO:0008168">
    <property type="term" value="F:methyltransferase activity"/>
    <property type="evidence" value="ECO:0007669"/>
    <property type="project" value="UniProtKB-KW"/>
</dbReference>
<dbReference type="PANTHER" id="PTHR34203:SF15">
    <property type="entry name" value="SLL1173 PROTEIN"/>
    <property type="match status" value="1"/>
</dbReference>
<organism evidence="2">
    <name type="scientific">anaerobic digester metagenome</name>
    <dbReference type="NCBI Taxonomy" id="1263854"/>
    <lineage>
        <taxon>unclassified sequences</taxon>
        <taxon>metagenomes</taxon>
        <taxon>ecological metagenomes</taxon>
    </lineage>
</organism>
<proteinExistence type="predicted"/>
<evidence type="ECO:0000259" key="1">
    <source>
        <dbReference type="Pfam" id="PF05050"/>
    </source>
</evidence>
<dbReference type="SUPFAM" id="SSF53335">
    <property type="entry name" value="S-adenosyl-L-methionine-dependent methyltransferases"/>
    <property type="match status" value="1"/>
</dbReference>
<feature type="domain" description="Methyltransferase FkbM" evidence="1">
    <location>
        <begin position="59"/>
        <end position="215"/>
    </location>
</feature>
<keyword evidence="2" id="KW-0808">Transferase</keyword>
<dbReference type="GO" id="GO:0032259">
    <property type="term" value="P:methylation"/>
    <property type="evidence" value="ECO:0007669"/>
    <property type="project" value="UniProtKB-KW"/>
</dbReference>
<name>A0A485M626_9ZZZZ</name>
<dbReference type="InterPro" id="IPR029063">
    <property type="entry name" value="SAM-dependent_MTases_sf"/>
</dbReference>
<dbReference type="Pfam" id="PF05050">
    <property type="entry name" value="Methyltransf_21"/>
    <property type="match status" value="1"/>
</dbReference>
<reference evidence="2" key="1">
    <citation type="submission" date="2019-03" db="EMBL/GenBank/DDBJ databases">
        <authorList>
            <person name="Hao L."/>
        </authorList>
    </citation>
    <scope>NUCLEOTIDE SEQUENCE</scope>
</reference>
<dbReference type="InterPro" id="IPR052514">
    <property type="entry name" value="SAM-dependent_MTase"/>
</dbReference>
<dbReference type="AlphaFoldDB" id="A0A485M626"/>
<accession>A0A485M626</accession>
<dbReference type="EMBL" id="CAADRM010000168">
    <property type="protein sequence ID" value="VFU19182.1"/>
    <property type="molecule type" value="Genomic_DNA"/>
</dbReference>
<keyword evidence="2" id="KW-0489">Methyltransferase</keyword>
<protein>
    <submittedName>
        <fullName evidence="2">Methyltransferase, FkbM family</fullName>
    </submittedName>
</protein>
<evidence type="ECO:0000313" key="2">
    <source>
        <dbReference type="EMBL" id="VFU19182.1"/>
    </source>
</evidence>
<dbReference type="Gene3D" id="3.40.50.150">
    <property type="entry name" value="Vaccinia Virus protein VP39"/>
    <property type="match status" value="1"/>
</dbReference>
<dbReference type="NCBIfam" id="TIGR01444">
    <property type="entry name" value="fkbM_fam"/>
    <property type="match status" value="1"/>
</dbReference>
<gene>
    <name evidence="2" type="ORF">SCFA_990007</name>
</gene>